<name>A0A6N2LVT4_SALVM</name>
<protein>
    <submittedName>
        <fullName evidence="1">Uncharacterized protein</fullName>
    </submittedName>
</protein>
<dbReference type="EMBL" id="CAADRP010001597">
    <property type="protein sequence ID" value="VFU44269.1"/>
    <property type="molecule type" value="Genomic_DNA"/>
</dbReference>
<evidence type="ECO:0000313" key="1">
    <source>
        <dbReference type="EMBL" id="VFU44269.1"/>
    </source>
</evidence>
<sequence length="80" mass="9044">MHANAEDTGFAPQSFDLVSISYVFHECPERAIINILNGSIASYFVLEALLLCRINHQSQRSFRALNHFSTNTISLTSREE</sequence>
<accession>A0A6N2LVT4</accession>
<dbReference type="AlphaFoldDB" id="A0A6N2LVT4"/>
<organism evidence="1">
    <name type="scientific">Salix viminalis</name>
    <name type="common">Common osier</name>
    <name type="synonym">Basket willow</name>
    <dbReference type="NCBI Taxonomy" id="40686"/>
    <lineage>
        <taxon>Eukaryota</taxon>
        <taxon>Viridiplantae</taxon>
        <taxon>Streptophyta</taxon>
        <taxon>Embryophyta</taxon>
        <taxon>Tracheophyta</taxon>
        <taxon>Spermatophyta</taxon>
        <taxon>Magnoliopsida</taxon>
        <taxon>eudicotyledons</taxon>
        <taxon>Gunneridae</taxon>
        <taxon>Pentapetalae</taxon>
        <taxon>rosids</taxon>
        <taxon>fabids</taxon>
        <taxon>Malpighiales</taxon>
        <taxon>Salicaceae</taxon>
        <taxon>Saliceae</taxon>
        <taxon>Salix</taxon>
    </lineage>
</organism>
<reference evidence="1" key="1">
    <citation type="submission" date="2019-03" db="EMBL/GenBank/DDBJ databases">
        <authorList>
            <person name="Mank J."/>
            <person name="Almeida P."/>
        </authorList>
    </citation>
    <scope>NUCLEOTIDE SEQUENCE</scope>
    <source>
        <strain evidence="1">78183</strain>
    </source>
</reference>
<proteinExistence type="predicted"/>
<gene>
    <name evidence="1" type="ORF">SVIM_LOCUS271108</name>
</gene>